<dbReference type="AlphaFoldDB" id="A0ABD4XW62"/>
<evidence type="ECO:0000313" key="1">
    <source>
        <dbReference type="EMBL" id="MDH0686923.1"/>
    </source>
</evidence>
<gene>
    <name evidence="1" type="ORF">N5D09_02340</name>
</gene>
<accession>A0ABD4XW62</accession>
<organism evidence="1 2">
    <name type="scientific">Stutzerimonas stutzeri</name>
    <name type="common">Pseudomonas stutzeri</name>
    <dbReference type="NCBI Taxonomy" id="316"/>
    <lineage>
        <taxon>Bacteria</taxon>
        <taxon>Pseudomonadati</taxon>
        <taxon>Pseudomonadota</taxon>
        <taxon>Gammaproteobacteria</taxon>
        <taxon>Pseudomonadales</taxon>
        <taxon>Pseudomonadaceae</taxon>
        <taxon>Stutzerimonas</taxon>
    </lineage>
</organism>
<dbReference type="RefSeq" id="WP_279644246.1">
    <property type="nucleotide sequence ID" value="NZ_JAOCDG010000003.1"/>
</dbReference>
<comment type="caution">
    <text evidence="1">The sequence shown here is derived from an EMBL/GenBank/DDBJ whole genome shotgun (WGS) entry which is preliminary data.</text>
</comment>
<reference evidence="1" key="1">
    <citation type="submission" date="2022-09" db="EMBL/GenBank/DDBJ databases">
        <title>Intensive care unit water sources are persistently colonized with multi-drug resistant bacteria and are the site of extensive horizontal gene transfer of antibiotic resistance genes.</title>
        <authorList>
            <person name="Diorio-Toth L."/>
        </authorList>
    </citation>
    <scope>NUCLEOTIDE SEQUENCE</scope>
    <source>
        <strain evidence="1">GD03864</strain>
    </source>
</reference>
<dbReference type="Proteomes" id="UP001161139">
    <property type="component" value="Unassembled WGS sequence"/>
</dbReference>
<protein>
    <recommendedName>
        <fullName evidence="3">DUF937 domain-containing protein</fullName>
    </recommendedName>
</protein>
<sequence length="190" mass="19326">MPLPLIPLLAGQAIRVLGPQAIRHIAAKEAFGLAESALAKRAMPLLGEALTKGENFIPGTGTIGKVLGSTPGALGQLLGKADIISDVAGKALTEIGPKIAGMAIPGLGAALQAVDLTKKAADAFGSNQNAGQFLSTMSKLDLPSMLSAGEALGSKLLPQLVQAISELLKSAATYLDRAQENLAPNDMAPR</sequence>
<evidence type="ECO:0000313" key="2">
    <source>
        <dbReference type="Proteomes" id="UP001161139"/>
    </source>
</evidence>
<proteinExistence type="predicted"/>
<evidence type="ECO:0008006" key="3">
    <source>
        <dbReference type="Google" id="ProtNLM"/>
    </source>
</evidence>
<dbReference type="EMBL" id="JAOCDG010000003">
    <property type="protein sequence ID" value="MDH0686923.1"/>
    <property type="molecule type" value="Genomic_DNA"/>
</dbReference>
<name>A0ABD4XW62_STUST</name>